<sequence length="61" mass="5981">MIRKMMAGAVLAVGLASMGAGTAWADDPPPPTTPLTQPGVLPPPPGTPPVHGPCQPGVIGC</sequence>
<feature type="compositionally biased region" description="Low complexity" evidence="1">
    <location>
        <begin position="52"/>
        <end position="61"/>
    </location>
</feature>
<feature type="chain" id="PRO_5046913310" evidence="2">
    <location>
        <begin position="26"/>
        <end position="61"/>
    </location>
</feature>
<evidence type="ECO:0000256" key="2">
    <source>
        <dbReference type="SAM" id="SignalP"/>
    </source>
</evidence>
<reference evidence="3 4" key="1">
    <citation type="submission" date="2024-10" db="EMBL/GenBank/DDBJ databases">
        <title>The Natural Products Discovery Center: Release of the First 8490 Sequenced Strains for Exploring Actinobacteria Biosynthetic Diversity.</title>
        <authorList>
            <person name="Kalkreuter E."/>
            <person name="Kautsar S.A."/>
            <person name="Yang D."/>
            <person name="Bader C.D."/>
            <person name="Teijaro C.N."/>
            <person name="Fluegel L."/>
            <person name="Davis C.M."/>
            <person name="Simpson J.R."/>
            <person name="Lauterbach L."/>
            <person name="Steele A.D."/>
            <person name="Gui C."/>
            <person name="Meng S."/>
            <person name="Li G."/>
            <person name="Viehrig K."/>
            <person name="Ye F."/>
            <person name="Su P."/>
            <person name="Kiefer A.F."/>
            <person name="Nichols A."/>
            <person name="Cepeda A.J."/>
            <person name="Yan W."/>
            <person name="Fan B."/>
            <person name="Jiang Y."/>
            <person name="Adhikari A."/>
            <person name="Zheng C.-J."/>
            <person name="Schuster L."/>
            <person name="Cowan T.M."/>
            <person name="Smanski M.J."/>
            <person name="Chevrette M.G."/>
            <person name="De Carvalho L.P.S."/>
            <person name="Shen B."/>
        </authorList>
    </citation>
    <scope>NUCLEOTIDE SEQUENCE [LARGE SCALE GENOMIC DNA]</scope>
    <source>
        <strain evidence="3 4">NPDC002593</strain>
    </source>
</reference>
<dbReference type="EMBL" id="JBIAQY010000005">
    <property type="protein sequence ID" value="MFF3569404.1"/>
    <property type="molecule type" value="Genomic_DNA"/>
</dbReference>
<name>A0ABW6S2L5_9NOCA</name>
<accession>A0ABW6S2L5</accession>
<evidence type="ECO:0000313" key="3">
    <source>
        <dbReference type="EMBL" id="MFF3569404.1"/>
    </source>
</evidence>
<dbReference type="RefSeq" id="WP_040819355.1">
    <property type="nucleotide sequence ID" value="NZ_JBIAQY010000005.1"/>
</dbReference>
<proteinExistence type="predicted"/>
<protein>
    <submittedName>
        <fullName evidence="3">Uncharacterized protein</fullName>
    </submittedName>
</protein>
<gene>
    <name evidence="3" type="ORF">ACFYXQ_16680</name>
</gene>
<keyword evidence="4" id="KW-1185">Reference proteome</keyword>
<dbReference type="Proteomes" id="UP001601992">
    <property type="component" value="Unassembled WGS sequence"/>
</dbReference>
<evidence type="ECO:0000256" key="1">
    <source>
        <dbReference type="SAM" id="MobiDB-lite"/>
    </source>
</evidence>
<organism evidence="3 4">
    <name type="scientific">Nocardia jiangxiensis</name>
    <dbReference type="NCBI Taxonomy" id="282685"/>
    <lineage>
        <taxon>Bacteria</taxon>
        <taxon>Bacillati</taxon>
        <taxon>Actinomycetota</taxon>
        <taxon>Actinomycetes</taxon>
        <taxon>Mycobacteriales</taxon>
        <taxon>Nocardiaceae</taxon>
        <taxon>Nocardia</taxon>
    </lineage>
</organism>
<feature type="compositionally biased region" description="Pro residues" evidence="1">
    <location>
        <begin position="40"/>
        <end position="51"/>
    </location>
</feature>
<feature type="signal peptide" evidence="2">
    <location>
        <begin position="1"/>
        <end position="25"/>
    </location>
</feature>
<keyword evidence="2" id="KW-0732">Signal</keyword>
<feature type="region of interest" description="Disordered" evidence="1">
    <location>
        <begin position="23"/>
        <end position="61"/>
    </location>
</feature>
<evidence type="ECO:0000313" key="4">
    <source>
        <dbReference type="Proteomes" id="UP001601992"/>
    </source>
</evidence>
<comment type="caution">
    <text evidence="3">The sequence shown here is derived from an EMBL/GenBank/DDBJ whole genome shotgun (WGS) entry which is preliminary data.</text>
</comment>